<dbReference type="AlphaFoldDB" id="A0A1F2P9G2"/>
<proteinExistence type="predicted"/>
<dbReference type="Proteomes" id="UP000186940">
    <property type="component" value="Unassembled WGS sequence"/>
</dbReference>
<dbReference type="STRING" id="1838285.SCAL_001040"/>
<protein>
    <submittedName>
        <fullName evidence="1">Uncharacterized protein</fullName>
    </submittedName>
</protein>
<evidence type="ECO:0000313" key="1">
    <source>
        <dbReference type="EMBL" id="OFV67665.1"/>
    </source>
</evidence>
<sequence length="34" mass="3843">MYRTEPSSGSPSLKVTWVTMKLLKENGELDQITC</sequence>
<reference evidence="1" key="1">
    <citation type="submission" date="2016-05" db="EMBL/GenBank/DDBJ databases">
        <title>Microbial consortia oxidize butane by reversing methanogenesis.</title>
        <authorList>
            <person name="Laso-Perez R."/>
            <person name="Richter M."/>
            <person name="Wegener G."/>
            <person name="Musat F."/>
        </authorList>
    </citation>
    <scope>NUCLEOTIDE SEQUENCE [LARGE SCALE GENOMIC DNA]</scope>
    <source>
        <strain evidence="1">BOX2</strain>
    </source>
</reference>
<comment type="caution">
    <text evidence="1">The sequence shown here is derived from an EMBL/GenBank/DDBJ whole genome shotgun (WGS) entry which is preliminary data.</text>
</comment>
<dbReference type="EMBL" id="LYOS01000003">
    <property type="protein sequence ID" value="OFV67665.1"/>
    <property type="molecule type" value="Genomic_DNA"/>
</dbReference>
<evidence type="ECO:0000313" key="2">
    <source>
        <dbReference type="Proteomes" id="UP000186940"/>
    </source>
</evidence>
<keyword evidence="2" id="KW-1185">Reference proteome</keyword>
<organism evidence="1 2">
    <name type="scientific">Candidatus Syntropharchaeum caldarium</name>
    <dbReference type="NCBI Taxonomy" id="1838285"/>
    <lineage>
        <taxon>Archaea</taxon>
        <taxon>Methanobacteriati</taxon>
        <taxon>Methanobacteriota</taxon>
        <taxon>Stenosarchaea group</taxon>
        <taxon>Methanomicrobia</taxon>
        <taxon>Methanosarcinales</taxon>
        <taxon>ANME-2 cluster</taxon>
        <taxon>Candidatus Syntropharchaeum</taxon>
    </lineage>
</organism>
<accession>A0A1F2P9G2</accession>
<gene>
    <name evidence="1" type="ORF">SCAL_001040</name>
</gene>
<name>A0A1F2P9G2_9EURY</name>